<keyword evidence="1" id="KW-0732">Signal</keyword>
<comment type="caution">
    <text evidence="2">The sequence shown here is derived from an EMBL/GenBank/DDBJ whole genome shotgun (WGS) entry which is preliminary data.</text>
</comment>
<evidence type="ECO:0000313" key="3">
    <source>
        <dbReference type="Proteomes" id="UP001500301"/>
    </source>
</evidence>
<evidence type="ECO:0000256" key="1">
    <source>
        <dbReference type="SAM" id="SignalP"/>
    </source>
</evidence>
<gene>
    <name evidence="2" type="ORF">GCM10022263_19250</name>
</gene>
<evidence type="ECO:0000313" key="2">
    <source>
        <dbReference type="EMBL" id="GAA3530806.1"/>
    </source>
</evidence>
<organism evidence="2 3">
    <name type="scientific">Nocardioides daeguensis</name>
    <dbReference type="NCBI Taxonomy" id="908359"/>
    <lineage>
        <taxon>Bacteria</taxon>
        <taxon>Bacillati</taxon>
        <taxon>Actinomycetota</taxon>
        <taxon>Actinomycetes</taxon>
        <taxon>Propionibacteriales</taxon>
        <taxon>Nocardioidaceae</taxon>
        <taxon>Nocardioides</taxon>
    </lineage>
</organism>
<evidence type="ECO:0008006" key="4">
    <source>
        <dbReference type="Google" id="ProtNLM"/>
    </source>
</evidence>
<accession>A0ABP6V909</accession>
<feature type="signal peptide" evidence="1">
    <location>
        <begin position="1"/>
        <end position="26"/>
    </location>
</feature>
<dbReference type="EMBL" id="BAABBB010000009">
    <property type="protein sequence ID" value="GAA3530806.1"/>
    <property type="molecule type" value="Genomic_DNA"/>
</dbReference>
<reference evidence="3" key="1">
    <citation type="journal article" date="2019" name="Int. J. Syst. Evol. Microbiol.">
        <title>The Global Catalogue of Microorganisms (GCM) 10K type strain sequencing project: providing services to taxonomists for standard genome sequencing and annotation.</title>
        <authorList>
            <consortium name="The Broad Institute Genomics Platform"/>
            <consortium name="The Broad Institute Genome Sequencing Center for Infectious Disease"/>
            <person name="Wu L."/>
            <person name="Ma J."/>
        </authorList>
    </citation>
    <scope>NUCLEOTIDE SEQUENCE [LARGE SCALE GENOMIC DNA]</scope>
    <source>
        <strain evidence="3">JCM 17460</strain>
    </source>
</reference>
<feature type="chain" id="PRO_5046460371" description="Ig-like domain repeat protein" evidence="1">
    <location>
        <begin position="27"/>
        <end position="124"/>
    </location>
</feature>
<dbReference type="Proteomes" id="UP001500301">
    <property type="component" value="Unassembled WGS sequence"/>
</dbReference>
<protein>
    <recommendedName>
        <fullName evidence="4">Ig-like domain repeat protein</fullName>
    </recommendedName>
</protein>
<name>A0ABP6V909_9ACTN</name>
<sequence>MKKLVLGLIVAALVTLGLVGAPSAQADPYPGTVAVAAPAVVKAKPGKKAKIVLTPASGNLTPTGQATVVCKASGKAKVKSKGTLDASGAVKTGKLAKGKWTCKVTFAGSGIYKSSTATVKVKVK</sequence>
<dbReference type="RefSeq" id="WP_218232961.1">
    <property type="nucleotide sequence ID" value="NZ_BAABBB010000009.1"/>
</dbReference>
<proteinExistence type="predicted"/>
<keyword evidence="3" id="KW-1185">Reference proteome</keyword>